<feature type="region of interest" description="Disordered" evidence="1">
    <location>
        <begin position="377"/>
        <end position="398"/>
    </location>
</feature>
<gene>
    <name evidence="2" type="ORF">TM35_000122170</name>
</gene>
<proteinExistence type="predicted"/>
<organism evidence="2 3">
    <name type="scientific">Trypanosoma theileri</name>
    <dbReference type="NCBI Taxonomy" id="67003"/>
    <lineage>
        <taxon>Eukaryota</taxon>
        <taxon>Discoba</taxon>
        <taxon>Euglenozoa</taxon>
        <taxon>Kinetoplastea</taxon>
        <taxon>Metakinetoplastina</taxon>
        <taxon>Trypanosomatida</taxon>
        <taxon>Trypanosomatidae</taxon>
        <taxon>Trypanosoma</taxon>
    </lineage>
</organism>
<reference evidence="2 3" key="1">
    <citation type="submission" date="2017-03" db="EMBL/GenBank/DDBJ databases">
        <title>An alternative strategy for trypanosome survival in the mammalian bloodstream revealed through genome and transcriptome analysis of the ubiquitous bovine parasite Trypanosoma (Megatrypanum) theileri.</title>
        <authorList>
            <person name="Kelly S."/>
            <person name="Ivens A."/>
            <person name="Mott A."/>
            <person name="O'Neill E."/>
            <person name="Emms D."/>
            <person name="Macleod O."/>
            <person name="Voorheis P."/>
            <person name="Matthews J."/>
            <person name="Matthews K."/>
            <person name="Carrington M."/>
        </authorList>
    </citation>
    <scope>NUCLEOTIDE SEQUENCE [LARGE SCALE GENOMIC DNA]</scope>
    <source>
        <strain evidence="2">Edinburgh</strain>
    </source>
</reference>
<feature type="compositionally biased region" description="Acidic residues" evidence="1">
    <location>
        <begin position="451"/>
        <end position="464"/>
    </location>
</feature>
<dbReference type="VEuPathDB" id="TriTrypDB:TM35_000122170"/>
<accession>A0A1X0NXN3</accession>
<dbReference type="Proteomes" id="UP000192257">
    <property type="component" value="Unassembled WGS sequence"/>
</dbReference>
<comment type="caution">
    <text evidence="2">The sequence shown here is derived from an EMBL/GenBank/DDBJ whole genome shotgun (WGS) entry which is preliminary data.</text>
</comment>
<feature type="region of interest" description="Disordered" evidence="1">
    <location>
        <begin position="435"/>
        <end position="464"/>
    </location>
</feature>
<keyword evidence="3" id="KW-1185">Reference proteome</keyword>
<dbReference type="GeneID" id="39984972"/>
<dbReference type="AlphaFoldDB" id="A0A1X0NXN3"/>
<feature type="compositionally biased region" description="Acidic residues" evidence="1">
    <location>
        <begin position="696"/>
        <end position="709"/>
    </location>
</feature>
<dbReference type="EMBL" id="NBCO01000012">
    <property type="protein sequence ID" value="ORC89442.1"/>
    <property type="molecule type" value="Genomic_DNA"/>
</dbReference>
<evidence type="ECO:0000256" key="1">
    <source>
        <dbReference type="SAM" id="MobiDB-lite"/>
    </source>
</evidence>
<dbReference type="OrthoDB" id="259849at2759"/>
<sequence length="822" mass="90787">MSVMQLSATGRIACGGSFIDMYGGRPAANIEAVHPTGAPSPAPLSSWSQFPTVKRIRNDSEQQHTDAKMHAAGEHVAISFYHHTSSVSSQEMFFAVGLFRCDTWALQWAVRADSITAGKRVCEVCCLSAHTVAFLVGGEGGKNGKNSKKELYIATKADVPRTTKRENRQWRSFLADARLVVTGFESEDLCSIQALSATRFLLVTGTGRLVRITVSITPEVEVKSTEVTLLSLNNTTVESRKNVSFRMAVSSAVGNSSEELTYVAVFTPGGRACHVLGLIAAKKETVSKPHIISIPKGTTIERVEFAGPHILLVTLLYTDTKTFGFHFTCLVPPESPSETSFSCVSFDAIHMTAHRVPVMTMFNPEKEMHIVVTDRRHYGEGHTSKDSNKSNNKHDKKEGSWWTHLEYTELPLQEGPYTREVLQSATWHSLPEPFHTRIPTLGGKGGNNREVEDDDKEEDSEDAAADYQQELAMLNQRGSSGLWEQVRLHYPLAAKTSFSSSSDASEKSVPTEEGNRDVSITVLAIETAPFVHTRLVKQWHNAARGLRILLDGQSNNSTVGGLPSFAIAWNPQHMRRSLRLFTQDGLRLLFTKMALTLRGSTEEENAATLFYGVAATAVTDMALQIITLSRQVGAQLRQEDVEVVVELLRASRAAGHLIVNSTSRSKLLLESAVRSRLANHVLTVEKKRNHGSSDENGNEEKEEEEEEEGGTTFYNLPNELRVERALHVRYAPNAWTQQLRVKSSDHAAAVAGAIQHLKTIAPLLQQQQEQQEEGEKEDSSLHNGKKGNIALLPDWVMLGQRAHPDSAFTEYESVLFHTSKLS</sequence>
<evidence type="ECO:0000313" key="2">
    <source>
        <dbReference type="EMBL" id="ORC89442.1"/>
    </source>
</evidence>
<dbReference type="RefSeq" id="XP_028883508.1">
    <property type="nucleotide sequence ID" value="XM_029025192.1"/>
</dbReference>
<feature type="region of interest" description="Disordered" evidence="1">
    <location>
        <begin position="684"/>
        <end position="716"/>
    </location>
</feature>
<feature type="region of interest" description="Disordered" evidence="1">
    <location>
        <begin position="766"/>
        <end position="786"/>
    </location>
</feature>
<evidence type="ECO:0000313" key="3">
    <source>
        <dbReference type="Proteomes" id="UP000192257"/>
    </source>
</evidence>
<name>A0A1X0NXN3_9TRYP</name>
<protein>
    <submittedName>
        <fullName evidence="2">Uncharacterized protein</fullName>
    </submittedName>
</protein>